<dbReference type="InterPro" id="IPR025062">
    <property type="entry name" value="DUF4003"/>
</dbReference>
<keyword evidence="2" id="KW-1185">Reference proteome</keyword>
<evidence type="ECO:0008006" key="3">
    <source>
        <dbReference type="Google" id="ProtNLM"/>
    </source>
</evidence>
<name>A0A653IFF6_9BACL</name>
<reference evidence="1 2" key="1">
    <citation type="submission" date="2019-10" db="EMBL/GenBank/DDBJ databases">
        <authorList>
            <person name="Karimi E."/>
        </authorList>
    </citation>
    <scope>NUCLEOTIDE SEQUENCE [LARGE SCALE GENOMIC DNA]</scope>
    <source>
        <strain evidence="1">Exiguobacterium sp. 9Y</strain>
    </source>
</reference>
<gene>
    <name evidence="1" type="ORF">EXIGUO9Y_360108</name>
</gene>
<dbReference type="EMBL" id="CABWKQ010000030">
    <property type="protein sequence ID" value="VWX37831.1"/>
    <property type="molecule type" value="Genomic_DNA"/>
</dbReference>
<dbReference type="Pfam" id="PF13170">
    <property type="entry name" value="DUF4003"/>
    <property type="match status" value="1"/>
</dbReference>
<dbReference type="AlphaFoldDB" id="A0A653IFF6"/>
<dbReference type="RefSeq" id="WP_159173748.1">
    <property type="nucleotide sequence ID" value="NZ_LR732312.1"/>
</dbReference>
<sequence length="286" mass="33709">MYGLFCENYNKTYAILREETSHDFRRFFALSYTIQDVVFDRAAYDRLAHAIKRKTTRFSALQSRYTPLLISQLQLYSDRPEQLVEQVIEAEKHIKRRFIKDKAVRPFFALGELLNRQRGTDALPVVEHFRAERPGLNVTKQYVVTAALMDQKQLLASFIEDVKTSEEWLSRWMGPSSERLIAAQILAASNNQAEQKQRIENWVDMLEKREVRMFERLFPLLALLRSTDRVDLIYVTRVVDRERSRNRFSEEVNWLLAFHLLLAKAGHSRLQSTLLVLETLELTKKR</sequence>
<evidence type="ECO:0000313" key="2">
    <source>
        <dbReference type="Proteomes" id="UP000439752"/>
    </source>
</evidence>
<protein>
    <recommendedName>
        <fullName evidence="3">DUF4003 domain-containing protein</fullName>
    </recommendedName>
</protein>
<dbReference type="Proteomes" id="UP000439752">
    <property type="component" value="Unassembled WGS sequence"/>
</dbReference>
<proteinExistence type="predicted"/>
<organism evidence="1 2">
    <name type="scientific">Exiguobacterium oxidotolerans</name>
    <dbReference type="NCBI Taxonomy" id="223958"/>
    <lineage>
        <taxon>Bacteria</taxon>
        <taxon>Bacillati</taxon>
        <taxon>Bacillota</taxon>
        <taxon>Bacilli</taxon>
        <taxon>Bacillales</taxon>
        <taxon>Bacillales Family XII. Incertae Sedis</taxon>
        <taxon>Exiguobacterium</taxon>
    </lineage>
</organism>
<accession>A0A653IFF6</accession>
<evidence type="ECO:0000313" key="1">
    <source>
        <dbReference type="EMBL" id="VWX37831.1"/>
    </source>
</evidence>